<evidence type="ECO:0000256" key="3">
    <source>
        <dbReference type="ARBA" id="ARBA00023274"/>
    </source>
</evidence>
<keyword evidence="4" id="KW-0699">rRNA-binding</keyword>
<dbReference type="EMBL" id="MNUV01000040">
    <property type="protein sequence ID" value="OIO07421.1"/>
    <property type="molecule type" value="Genomic_DNA"/>
</dbReference>
<evidence type="ECO:0000256" key="4">
    <source>
        <dbReference type="HAMAP-Rule" id="MF_01369"/>
    </source>
</evidence>
<dbReference type="Pfam" id="PF00276">
    <property type="entry name" value="Ribosomal_L23"/>
    <property type="match status" value="1"/>
</dbReference>
<dbReference type="SUPFAM" id="SSF54189">
    <property type="entry name" value="Ribosomal proteins S24e, L23 and L15e"/>
    <property type="match status" value="1"/>
</dbReference>
<name>A0A1J4T9B9_9BACT</name>
<evidence type="ECO:0000256" key="1">
    <source>
        <dbReference type="ARBA" id="ARBA00006700"/>
    </source>
</evidence>
<keyword evidence="3 4" id="KW-0687">Ribonucleoprotein</keyword>
<gene>
    <name evidence="4" type="primary">rplW</name>
    <name evidence="5" type="ORF">AUJ35_02125</name>
</gene>
<evidence type="ECO:0000313" key="6">
    <source>
        <dbReference type="Proteomes" id="UP000182860"/>
    </source>
</evidence>
<dbReference type="PANTHER" id="PTHR11620">
    <property type="entry name" value="60S RIBOSOMAL PROTEIN L23A"/>
    <property type="match status" value="1"/>
</dbReference>
<evidence type="ECO:0000313" key="5">
    <source>
        <dbReference type="EMBL" id="OIO07421.1"/>
    </source>
</evidence>
<organism evidence="5 6">
    <name type="scientific">Candidatus Falkowbacteria bacterium CG1_02_41_21</name>
    <dbReference type="NCBI Taxonomy" id="1805147"/>
    <lineage>
        <taxon>Bacteria</taxon>
        <taxon>Candidatus Falkowiibacteriota</taxon>
    </lineage>
</organism>
<dbReference type="Proteomes" id="UP000182860">
    <property type="component" value="Unassembled WGS sequence"/>
</dbReference>
<dbReference type="InterPro" id="IPR012678">
    <property type="entry name" value="Ribosomal_uL23/eL15/eS24_sf"/>
</dbReference>
<dbReference type="HAMAP" id="MF_01369_B">
    <property type="entry name" value="Ribosomal_uL23_B"/>
    <property type="match status" value="1"/>
</dbReference>
<dbReference type="GO" id="GO:0003735">
    <property type="term" value="F:structural constituent of ribosome"/>
    <property type="evidence" value="ECO:0007669"/>
    <property type="project" value="InterPro"/>
</dbReference>
<comment type="similarity">
    <text evidence="1 4">Belongs to the universal ribosomal protein uL23 family.</text>
</comment>
<dbReference type="GO" id="GO:0006412">
    <property type="term" value="P:translation"/>
    <property type="evidence" value="ECO:0007669"/>
    <property type="project" value="UniProtKB-UniRule"/>
</dbReference>
<comment type="function">
    <text evidence="4">One of the early assembly proteins it binds 23S rRNA. One of the proteins that surrounds the polypeptide exit tunnel on the outside of the ribosome. Forms the main docking site for trigger factor binding to the ribosome.</text>
</comment>
<evidence type="ECO:0000256" key="2">
    <source>
        <dbReference type="ARBA" id="ARBA00022980"/>
    </source>
</evidence>
<dbReference type="GO" id="GO:1990904">
    <property type="term" value="C:ribonucleoprotein complex"/>
    <property type="evidence" value="ECO:0007669"/>
    <property type="project" value="UniProtKB-KW"/>
</dbReference>
<dbReference type="InterPro" id="IPR013025">
    <property type="entry name" value="Ribosomal_uL23-like"/>
</dbReference>
<comment type="caution">
    <text evidence="5">The sequence shown here is derived from an EMBL/GenBank/DDBJ whole genome shotgun (WGS) entry which is preliminary data.</text>
</comment>
<dbReference type="InterPro" id="IPR012677">
    <property type="entry name" value="Nucleotide-bd_a/b_plait_sf"/>
</dbReference>
<dbReference type="Gene3D" id="3.30.70.330">
    <property type="match status" value="1"/>
</dbReference>
<protein>
    <recommendedName>
        <fullName evidence="4">Large ribosomal subunit protein uL23</fullName>
    </recommendedName>
</protein>
<proteinExistence type="inferred from homology"/>
<keyword evidence="4" id="KW-0694">RNA-binding</keyword>
<dbReference type="NCBIfam" id="NF004363">
    <property type="entry name" value="PRK05738.2-4"/>
    <property type="match status" value="1"/>
</dbReference>
<accession>A0A1J4T9B9</accession>
<dbReference type="GO" id="GO:0019843">
    <property type="term" value="F:rRNA binding"/>
    <property type="evidence" value="ECO:0007669"/>
    <property type="project" value="UniProtKB-UniRule"/>
</dbReference>
<dbReference type="AlphaFoldDB" id="A0A1J4T9B9"/>
<comment type="subunit">
    <text evidence="4">Part of the 50S ribosomal subunit. Contacts protein L29, and trigger factor when it is bound to the ribosome.</text>
</comment>
<dbReference type="GO" id="GO:0005840">
    <property type="term" value="C:ribosome"/>
    <property type="evidence" value="ECO:0007669"/>
    <property type="project" value="UniProtKB-KW"/>
</dbReference>
<keyword evidence="2 4" id="KW-0689">Ribosomal protein</keyword>
<reference evidence="5 6" key="1">
    <citation type="journal article" date="2016" name="Environ. Microbiol.">
        <title>Genomic resolution of a cold subsurface aquifer community provides metabolic insights for novel microbes adapted to high CO concentrations.</title>
        <authorList>
            <person name="Probst A.J."/>
            <person name="Castelle C.J."/>
            <person name="Singh A."/>
            <person name="Brown C.T."/>
            <person name="Anantharaman K."/>
            <person name="Sharon I."/>
            <person name="Hug L.A."/>
            <person name="Burstein D."/>
            <person name="Emerson J.B."/>
            <person name="Thomas B.C."/>
            <person name="Banfield J.F."/>
        </authorList>
    </citation>
    <scope>NUCLEOTIDE SEQUENCE [LARGE SCALE GENOMIC DNA]</scope>
    <source>
        <strain evidence="5">CG1_02_41_21</strain>
    </source>
</reference>
<sequence>MLVKPLVTEKATNLGGQNKYVFIVDINANKIEVAKAIDEVYGLNPISVNMVKMKGKQVARGRITGRRKDFKKAIVTLKKGETIQVYEGV</sequence>